<dbReference type="AlphaFoldDB" id="A0A4Q7R8E5"/>
<keyword evidence="4" id="KW-1185">Reference proteome</keyword>
<feature type="region of interest" description="Disordered" evidence="1">
    <location>
        <begin position="224"/>
        <end position="246"/>
    </location>
</feature>
<organism evidence="3 4">
    <name type="scientific">Cupriavidus agavae</name>
    <dbReference type="NCBI Taxonomy" id="1001822"/>
    <lineage>
        <taxon>Bacteria</taxon>
        <taxon>Pseudomonadati</taxon>
        <taxon>Pseudomonadota</taxon>
        <taxon>Betaproteobacteria</taxon>
        <taxon>Burkholderiales</taxon>
        <taxon>Burkholderiaceae</taxon>
        <taxon>Cupriavidus</taxon>
    </lineage>
</organism>
<evidence type="ECO:0000313" key="3">
    <source>
        <dbReference type="EMBL" id="RZT29064.1"/>
    </source>
</evidence>
<dbReference type="SUPFAM" id="SSF51735">
    <property type="entry name" value="NAD(P)-binding Rossmann-fold domains"/>
    <property type="match status" value="1"/>
</dbReference>
<dbReference type="Gene3D" id="3.40.50.720">
    <property type="entry name" value="NAD(P)-binding Rossmann-like Domain"/>
    <property type="match status" value="1"/>
</dbReference>
<dbReference type="CDD" id="cd05243">
    <property type="entry name" value="SDR_a5"/>
    <property type="match status" value="1"/>
</dbReference>
<gene>
    <name evidence="3" type="ORF">EV147_5025</name>
</gene>
<evidence type="ECO:0000259" key="2">
    <source>
        <dbReference type="Pfam" id="PF13460"/>
    </source>
</evidence>
<accession>A0A4Q7R8E5</accession>
<proteinExistence type="predicted"/>
<reference evidence="3 4" key="1">
    <citation type="journal article" date="2015" name="Stand. Genomic Sci.">
        <title>Genomic Encyclopedia of Bacterial and Archaeal Type Strains, Phase III: the genomes of soil and plant-associated and newly described type strains.</title>
        <authorList>
            <person name="Whitman W.B."/>
            <person name="Woyke T."/>
            <person name="Klenk H.P."/>
            <person name="Zhou Y."/>
            <person name="Lilburn T.G."/>
            <person name="Beck B.J."/>
            <person name="De Vos P."/>
            <person name="Vandamme P."/>
            <person name="Eisen J.A."/>
            <person name="Garrity G."/>
            <person name="Hugenholtz P."/>
            <person name="Kyrpides N.C."/>
        </authorList>
    </citation>
    <scope>NUCLEOTIDE SEQUENCE [LARGE SCALE GENOMIC DNA]</scope>
    <source>
        <strain evidence="3 4">ASC-9842</strain>
    </source>
</reference>
<dbReference type="InterPro" id="IPR016040">
    <property type="entry name" value="NAD(P)-bd_dom"/>
</dbReference>
<dbReference type="PANTHER" id="PTHR15020">
    <property type="entry name" value="FLAVIN REDUCTASE-RELATED"/>
    <property type="match status" value="1"/>
</dbReference>
<dbReference type="Proteomes" id="UP000291078">
    <property type="component" value="Unassembled WGS sequence"/>
</dbReference>
<dbReference type="PANTHER" id="PTHR15020:SF11">
    <property type="entry name" value="OS06G0360300 PROTEIN"/>
    <property type="match status" value="1"/>
</dbReference>
<dbReference type="EMBL" id="SGXM01000013">
    <property type="protein sequence ID" value="RZT29064.1"/>
    <property type="molecule type" value="Genomic_DNA"/>
</dbReference>
<dbReference type="Pfam" id="PF13460">
    <property type="entry name" value="NAD_binding_10"/>
    <property type="match status" value="1"/>
</dbReference>
<feature type="domain" description="NAD(P)-binding" evidence="2">
    <location>
        <begin position="23"/>
        <end position="204"/>
    </location>
</feature>
<sequence>MCGQHADVNATVARPPATVLVVGATGSIGRLVVAEALRQGYQVRALVRDVDKARRVLPSQAQLVVGEVTHMNALHGAADGVDAIVFTLGAPNARSVDYGGVRNVLGALGQRKLRIALMTAIGVTKRVDARWGALEGHDWKRRAERLVRASGCAYTIVRPGWFDYNEADQHRLTLLQGDTRWATDPSDGVVASEQIAEVLVRSLSTAAATQKTVELVAEKGPPTQDFDALFSPAQADPSGSLDAVRDRDNLPLADEPIFVRDDLAAQHARSAGTGVDVGEGHDA</sequence>
<evidence type="ECO:0000256" key="1">
    <source>
        <dbReference type="SAM" id="MobiDB-lite"/>
    </source>
</evidence>
<evidence type="ECO:0000313" key="4">
    <source>
        <dbReference type="Proteomes" id="UP000291078"/>
    </source>
</evidence>
<comment type="caution">
    <text evidence="3">The sequence shown here is derived from an EMBL/GenBank/DDBJ whole genome shotgun (WGS) entry which is preliminary data.</text>
</comment>
<dbReference type="InterPro" id="IPR036291">
    <property type="entry name" value="NAD(P)-bd_dom_sf"/>
</dbReference>
<protein>
    <submittedName>
        <fullName evidence="3">Uncharacterized protein YbjT (DUF2867 family)</fullName>
    </submittedName>
</protein>
<name>A0A4Q7R8E5_9BURK</name>